<dbReference type="RefSeq" id="WP_174139177.1">
    <property type="nucleotide sequence ID" value="NZ_JABUFE010000009.1"/>
</dbReference>
<accession>A0ABX2IT00</accession>
<name>A0ABX2IT00_9RHOB</name>
<sequence>MDENKQENTEKAINPLLKMALELGPPILFFILYIRIQDDVFTIGDIEYTGFIFATIIFVPILLASIAALWFLTGKLSRMQIFTAVMVILFGALTAWFNDPRFFKMKTTLVYGFFTVILGIGLLQKKSYLAYVLSEAMPMQHEGWMILTKRLTILFASLAIANEIIWRNMSESTWVTIETFIFPVVMFVFLWVQIMMLQKYMDLDED</sequence>
<feature type="transmembrane region" description="Helical" evidence="5">
    <location>
        <begin position="172"/>
        <end position="192"/>
    </location>
</feature>
<evidence type="ECO:0000256" key="2">
    <source>
        <dbReference type="ARBA" id="ARBA00022692"/>
    </source>
</evidence>
<organism evidence="6 7">
    <name type="scientific">Parasulfitobacter algicola</name>
    <dbReference type="NCBI Taxonomy" id="2614809"/>
    <lineage>
        <taxon>Bacteria</taxon>
        <taxon>Pseudomonadati</taxon>
        <taxon>Pseudomonadota</taxon>
        <taxon>Alphaproteobacteria</taxon>
        <taxon>Rhodobacterales</taxon>
        <taxon>Roseobacteraceae</taxon>
        <taxon>Parasulfitobacter</taxon>
    </lineage>
</organism>
<evidence type="ECO:0000256" key="5">
    <source>
        <dbReference type="HAMAP-Rule" id="MF_00189"/>
    </source>
</evidence>
<comment type="function">
    <text evidence="5">Plays a role in cell envelope biogenesis, maintenance of cell envelope integrity and membrane homeostasis.</text>
</comment>
<keyword evidence="1 5" id="KW-1003">Cell membrane</keyword>
<evidence type="ECO:0000313" key="7">
    <source>
        <dbReference type="Proteomes" id="UP000777935"/>
    </source>
</evidence>
<comment type="similarity">
    <text evidence="5">Belongs to the YciB family.</text>
</comment>
<comment type="caution">
    <text evidence="6">The sequence shown here is derived from an EMBL/GenBank/DDBJ whole genome shotgun (WGS) entry which is preliminary data.</text>
</comment>
<evidence type="ECO:0000256" key="3">
    <source>
        <dbReference type="ARBA" id="ARBA00022989"/>
    </source>
</evidence>
<reference evidence="6 7" key="1">
    <citation type="submission" date="2020-06" db="EMBL/GenBank/DDBJ databases">
        <title>Sulfitobacter algicola sp. nov., isolated from green algae.</title>
        <authorList>
            <person name="Wang C."/>
        </authorList>
    </citation>
    <scope>NUCLEOTIDE SEQUENCE [LARGE SCALE GENOMIC DNA]</scope>
    <source>
        <strain evidence="6 7">1151</strain>
    </source>
</reference>
<keyword evidence="5" id="KW-0997">Cell inner membrane</keyword>
<feature type="transmembrane region" description="Helical" evidence="5">
    <location>
        <begin position="12"/>
        <end position="36"/>
    </location>
</feature>
<dbReference type="HAMAP" id="MF_00189">
    <property type="entry name" value="YciB"/>
    <property type="match status" value="1"/>
</dbReference>
<keyword evidence="3 5" id="KW-1133">Transmembrane helix</keyword>
<dbReference type="EMBL" id="JABUFE010000009">
    <property type="protein sequence ID" value="NSX56029.1"/>
    <property type="molecule type" value="Genomic_DNA"/>
</dbReference>
<evidence type="ECO:0000256" key="4">
    <source>
        <dbReference type="ARBA" id="ARBA00023136"/>
    </source>
</evidence>
<dbReference type="Pfam" id="PF04279">
    <property type="entry name" value="IspA"/>
    <property type="match status" value="1"/>
</dbReference>
<feature type="transmembrane region" description="Helical" evidence="5">
    <location>
        <begin position="48"/>
        <end position="72"/>
    </location>
</feature>
<dbReference type="InterPro" id="IPR006008">
    <property type="entry name" value="YciB"/>
</dbReference>
<feature type="transmembrane region" description="Helical" evidence="5">
    <location>
        <begin position="103"/>
        <end position="123"/>
    </location>
</feature>
<comment type="subcellular location">
    <subcellularLocation>
        <location evidence="5">Cell inner membrane</location>
        <topology evidence="5">Multi-pass membrane protein</topology>
    </subcellularLocation>
</comment>
<gene>
    <name evidence="5" type="primary">yciB</name>
    <name evidence="6" type="ORF">HRQ87_14595</name>
</gene>
<proteinExistence type="inferred from homology"/>
<keyword evidence="4 5" id="KW-0472">Membrane</keyword>
<dbReference type="PANTHER" id="PTHR36917">
    <property type="entry name" value="INTRACELLULAR SEPTATION PROTEIN A-RELATED"/>
    <property type="match status" value="1"/>
</dbReference>
<protein>
    <recommendedName>
        <fullName evidence="5">Inner membrane-spanning protein YciB</fullName>
    </recommendedName>
</protein>
<dbReference type="Proteomes" id="UP000777935">
    <property type="component" value="Unassembled WGS sequence"/>
</dbReference>
<keyword evidence="7" id="KW-1185">Reference proteome</keyword>
<feature type="transmembrane region" description="Helical" evidence="5">
    <location>
        <begin position="79"/>
        <end position="97"/>
    </location>
</feature>
<evidence type="ECO:0000256" key="1">
    <source>
        <dbReference type="ARBA" id="ARBA00022475"/>
    </source>
</evidence>
<keyword evidence="2 5" id="KW-0812">Transmembrane</keyword>
<dbReference type="PANTHER" id="PTHR36917:SF1">
    <property type="entry name" value="INNER MEMBRANE-SPANNING PROTEIN YCIB"/>
    <property type="match status" value="1"/>
</dbReference>
<evidence type="ECO:0000313" key="6">
    <source>
        <dbReference type="EMBL" id="NSX56029.1"/>
    </source>
</evidence>